<dbReference type="AlphaFoldDB" id="A0A7C4QN96"/>
<protein>
    <submittedName>
        <fullName evidence="2">Uncharacterized protein</fullName>
    </submittedName>
</protein>
<evidence type="ECO:0000256" key="1">
    <source>
        <dbReference type="SAM" id="MobiDB-lite"/>
    </source>
</evidence>
<feature type="region of interest" description="Disordered" evidence="1">
    <location>
        <begin position="1"/>
        <end position="25"/>
    </location>
</feature>
<organism evidence="2">
    <name type="scientific">Schlesneria paludicola</name>
    <dbReference type="NCBI Taxonomy" id="360056"/>
    <lineage>
        <taxon>Bacteria</taxon>
        <taxon>Pseudomonadati</taxon>
        <taxon>Planctomycetota</taxon>
        <taxon>Planctomycetia</taxon>
        <taxon>Planctomycetales</taxon>
        <taxon>Planctomycetaceae</taxon>
        <taxon>Schlesneria</taxon>
    </lineage>
</organism>
<reference evidence="2" key="1">
    <citation type="journal article" date="2020" name="mSystems">
        <title>Genome- and Community-Level Interaction Insights into Carbon Utilization and Element Cycling Functions of Hydrothermarchaeota in Hydrothermal Sediment.</title>
        <authorList>
            <person name="Zhou Z."/>
            <person name="Liu Y."/>
            <person name="Xu W."/>
            <person name="Pan J."/>
            <person name="Luo Z.H."/>
            <person name="Li M."/>
        </authorList>
    </citation>
    <scope>NUCLEOTIDE SEQUENCE [LARGE SCALE GENOMIC DNA]</scope>
    <source>
        <strain evidence="2">SpSt-508</strain>
    </source>
</reference>
<name>A0A7C4QN96_9PLAN</name>
<dbReference type="EMBL" id="DSVQ01000012">
    <property type="protein sequence ID" value="HGT38723.1"/>
    <property type="molecule type" value="Genomic_DNA"/>
</dbReference>
<comment type="caution">
    <text evidence="2">The sequence shown here is derived from an EMBL/GenBank/DDBJ whole genome shotgun (WGS) entry which is preliminary data.</text>
</comment>
<evidence type="ECO:0000313" key="2">
    <source>
        <dbReference type="EMBL" id="HGT38723.1"/>
    </source>
</evidence>
<gene>
    <name evidence="2" type="ORF">ENS64_05600</name>
</gene>
<accession>A0A7C4QN96</accession>
<proteinExistence type="predicted"/>
<sequence length="109" mass="12765">MWKPGDPAIFQMSKVSTDPGPRAKDVHPAEFGETYRYLVDKYWTVAEVLPNGDLVLVTRRGKRHVVAANDLRLRRAHWWERWLYRSRFPKLSDVARLQPGTPIPEKIRV</sequence>